<evidence type="ECO:0000256" key="13">
    <source>
        <dbReference type="PROSITE-ProRule" id="PRU00708"/>
    </source>
</evidence>
<dbReference type="GO" id="GO:0004046">
    <property type="term" value="F:aminoacylase activity"/>
    <property type="evidence" value="ECO:0007669"/>
    <property type="project" value="UniProtKB-EC"/>
</dbReference>
<dbReference type="Gene3D" id="3.30.70.360">
    <property type="match status" value="1"/>
</dbReference>
<comment type="subcellular location">
    <subcellularLocation>
        <location evidence="1">Cytoplasm</location>
    </subcellularLocation>
</comment>
<dbReference type="OrthoDB" id="185373at2759"/>
<dbReference type="Pfam" id="PF01535">
    <property type="entry name" value="PPR"/>
    <property type="match status" value="2"/>
</dbReference>
<dbReference type="InterPro" id="IPR002885">
    <property type="entry name" value="PPR_rpt"/>
</dbReference>
<keyword evidence="18" id="KW-1185">Reference proteome</keyword>
<feature type="signal peptide" evidence="15">
    <location>
        <begin position="1"/>
        <end position="36"/>
    </location>
</feature>
<dbReference type="NCBIfam" id="TIGR00756">
    <property type="entry name" value="PPR"/>
    <property type="match status" value="5"/>
</dbReference>
<dbReference type="FunFam" id="3.40.630.10:FF:000019">
    <property type="entry name" value="Aminoacylase 1"/>
    <property type="match status" value="1"/>
</dbReference>
<evidence type="ECO:0000259" key="16">
    <source>
        <dbReference type="Pfam" id="PF14432"/>
    </source>
</evidence>
<organism evidence="17 18">
    <name type="scientific">Dichanthelium oligosanthes</name>
    <dbReference type="NCBI Taxonomy" id="888268"/>
    <lineage>
        <taxon>Eukaryota</taxon>
        <taxon>Viridiplantae</taxon>
        <taxon>Streptophyta</taxon>
        <taxon>Embryophyta</taxon>
        <taxon>Tracheophyta</taxon>
        <taxon>Spermatophyta</taxon>
        <taxon>Magnoliopsida</taxon>
        <taxon>Liliopsida</taxon>
        <taxon>Poales</taxon>
        <taxon>Poaceae</taxon>
        <taxon>PACMAD clade</taxon>
        <taxon>Panicoideae</taxon>
        <taxon>Panicodae</taxon>
        <taxon>Paniceae</taxon>
        <taxon>Dichantheliinae</taxon>
        <taxon>Dichanthelium</taxon>
    </lineage>
</organism>
<dbReference type="InterPro" id="IPR002933">
    <property type="entry name" value="Peptidase_M20"/>
</dbReference>
<dbReference type="FunFam" id="1.10.150.900:FF:000001">
    <property type="entry name" value="Aminoacylase-1, putative"/>
    <property type="match status" value="1"/>
</dbReference>
<evidence type="ECO:0000256" key="10">
    <source>
        <dbReference type="ARBA" id="ARBA00029656"/>
    </source>
</evidence>
<dbReference type="FunFam" id="1.25.40.10:FF:000475">
    <property type="entry name" value="Pentatricopeptide repeat-containing protein At5g40410, mitochondrial"/>
    <property type="match status" value="1"/>
</dbReference>
<dbReference type="SUPFAM" id="SSF48452">
    <property type="entry name" value="TPR-like"/>
    <property type="match status" value="1"/>
</dbReference>
<evidence type="ECO:0000256" key="11">
    <source>
        <dbReference type="PIRSR" id="PIRSR610159-1"/>
    </source>
</evidence>
<dbReference type="InterPro" id="IPR001261">
    <property type="entry name" value="ArgE/DapE_CS"/>
</dbReference>
<feature type="binding site" evidence="12">
    <location>
        <position position="144"/>
    </location>
    <ligand>
        <name>Zn(2+)</name>
        <dbReference type="ChEBI" id="CHEBI:29105"/>
        <label>2</label>
    </ligand>
</feature>
<comment type="cofactor">
    <cofactor evidence="12">
        <name>Zn(2+)</name>
        <dbReference type="ChEBI" id="CHEBI:29105"/>
    </cofactor>
    <text evidence="12">Binds 2 Zn(2+) ions per subunit.</text>
</comment>
<dbReference type="EC" id="3.5.1.14" evidence="3"/>
<feature type="binding site" evidence="12">
    <location>
        <position position="206"/>
    </location>
    <ligand>
        <name>Zn(2+)</name>
        <dbReference type="ChEBI" id="CHEBI:29105"/>
        <label>1</label>
    </ligand>
</feature>
<gene>
    <name evidence="17" type="ORF">BAE44_0011097</name>
</gene>
<evidence type="ECO:0000256" key="2">
    <source>
        <dbReference type="ARBA" id="ARBA00006643"/>
    </source>
</evidence>
<feature type="repeat" description="PPR" evidence="13">
    <location>
        <begin position="802"/>
        <end position="836"/>
    </location>
</feature>
<dbReference type="PROSITE" id="PS00758">
    <property type="entry name" value="ARGE_DAPE_CPG2_1"/>
    <property type="match status" value="1"/>
</dbReference>
<dbReference type="Pfam" id="PF20431">
    <property type="entry name" value="E_motif"/>
    <property type="match status" value="1"/>
</dbReference>
<evidence type="ECO:0000256" key="1">
    <source>
        <dbReference type="ARBA" id="ARBA00004496"/>
    </source>
</evidence>
<keyword evidence="15" id="KW-0732">Signal</keyword>
<dbReference type="GO" id="GO:0005737">
    <property type="term" value="C:cytoplasm"/>
    <property type="evidence" value="ECO:0007669"/>
    <property type="project" value="UniProtKB-SubCell"/>
</dbReference>
<feature type="chain" id="PRO_5009188404" description="N-acyl-aliphatic-L-amino acid amidohydrolase" evidence="15">
    <location>
        <begin position="37"/>
        <end position="1258"/>
    </location>
</feature>
<dbReference type="PANTHER" id="PTHR45892">
    <property type="entry name" value="AMINOACYLASE-1"/>
    <property type="match status" value="1"/>
</dbReference>
<evidence type="ECO:0000313" key="17">
    <source>
        <dbReference type="EMBL" id="OEL27888.1"/>
    </source>
</evidence>
<evidence type="ECO:0000256" key="9">
    <source>
        <dbReference type="ARBA" id="ARBA00022946"/>
    </source>
</evidence>
<dbReference type="FunFam" id="3.30.70.360:FF:000009">
    <property type="entry name" value="aminoacylase-1 isoform X1"/>
    <property type="match status" value="1"/>
</dbReference>
<dbReference type="Pfam" id="PF14432">
    <property type="entry name" value="DYW_deaminase"/>
    <property type="match status" value="1"/>
</dbReference>
<dbReference type="Gene3D" id="3.40.630.10">
    <property type="entry name" value="Zn peptidases"/>
    <property type="match status" value="1"/>
</dbReference>
<feature type="binding site" evidence="12">
    <location>
        <position position="416"/>
    </location>
    <ligand>
        <name>Zn(2+)</name>
        <dbReference type="ChEBI" id="CHEBI:29105"/>
        <label>2</label>
    </ligand>
</feature>
<dbReference type="CDD" id="cd05646">
    <property type="entry name" value="M20_AcylaseI_like"/>
    <property type="match status" value="1"/>
</dbReference>
<dbReference type="InterPro" id="IPR011990">
    <property type="entry name" value="TPR-like_helical_dom_sf"/>
</dbReference>
<dbReference type="NCBIfam" id="TIGR01880">
    <property type="entry name" value="Ac-peptdase-euk"/>
    <property type="match status" value="1"/>
</dbReference>
<dbReference type="PANTHER" id="PTHR45892:SF1">
    <property type="entry name" value="AMINOACYLASE-1"/>
    <property type="match status" value="1"/>
</dbReference>
<evidence type="ECO:0000256" key="3">
    <source>
        <dbReference type="ARBA" id="ARBA00011913"/>
    </source>
</evidence>
<dbReference type="FunFam" id="1.25.40.10:FF:000366">
    <property type="entry name" value="Pentatricopeptide (PPR) repeat-containing protein"/>
    <property type="match status" value="1"/>
</dbReference>
<name>A0A1E5VRY2_9POAL</name>
<keyword evidence="7" id="KW-0378">Hydrolase</keyword>
<accession>A0A1E5VRY2</accession>
<dbReference type="PROSITE" id="PS51375">
    <property type="entry name" value="PPR"/>
    <property type="match status" value="4"/>
</dbReference>
<feature type="binding site" evidence="12">
    <location>
        <position position="144"/>
    </location>
    <ligand>
        <name>Zn(2+)</name>
        <dbReference type="ChEBI" id="CHEBI:29105"/>
        <label>1</label>
    </ligand>
</feature>
<comment type="caution">
    <text evidence="17">The sequence shown here is derived from an EMBL/GenBank/DDBJ whole genome shotgun (WGS) entry which is preliminary data.</text>
</comment>
<keyword evidence="4" id="KW-0963">Cytoplasm</keyword>
<keyword evidence="9" id="KW-0809">Transit peptide</keyword>
<evidence type="ECO:0000256" key="15">
    <source>
        <dbReference type="SAM" id="SignalP"/>
    </source>
</evidence>
<keyword evidence="5 12" id="KW-0479">Metal-binding</keyword>
<keyword evidence="8 12" id="KW-0862">Zinc</keyword>
<dbReference type="STRING" id="888268.A0A1E5VRY2"/>
<proteinExistence type="inferred from homology"/>
<dbReference type="EMBL" id="LWDX02031472">
    <property type="protein sequence ID" value="OEL27888.1"/>
    <property type="molecule type" value="Genomic_DNA"/>
</dbReference>
<evidence type="ECO:0000256" key="8">
    <source>
        <dbReference type="ARBA" id="ARBA00022833"/>
    </source>
</evidence>
<dbReference type="Pfam" id="PF13041">
    <property type="entry name" value="PPR_2"/>
    <property type="match status" value="3"/>
</dbReference>
<dbReference type="Proteomes" id="UP000095767">
    <property type="component" value="Unassembled WGS sequence"/>
</dbReference>
<dbReference type="Pfam" id="PF01546">
    <property type="entry name" value="Peptidase_M20"/>
    <property type="match status" value="1"/>
</dbReference>
<dbReference type="InterPro" id="IPR046848">
    <property type="entry name" value="E_motif"/>
</dbReference>
<feature type="repeat" description="PPR" evidence="13">
    <location>
        <begin position="703"/>
        <end position="737"/>
    </location>
</feature>
<feature type="domain" description="DYW" evidence="16">
    <location>
        <begin position="1017"/>
        <end position="1108"/>
    </location>
</feature>
<dbReference type="PROSITE" id="PS00759">
    <property type="entry name" value="ARGE_DAPE_CPG2_2"/>
    <property type="match status" value="1"/>
</dbReference>
<protein>
    <recommendedName>
        <fullName evidence="3">N-acyl-aliphatic-L-amino acid amidohydrolase</fullName>
        <ecNumber evidence="3">3.5.1.14</ecNumber>
    </recommendedName>
    <alternativeName>
        <fullName evidence="10">N-acyl-L-amino-acid amidohydrolase</fullName>
    </alternativeName>
</protein>
<dbReference type="FunFam" id="1.25.40.10:FF:000488">
    <property type="entry name" value="Pentatricopeptide repeat-containing protein, mitochondrial"/>
    <property type="match status" value="1"/>
</dbReference>
<evidence type="ECO:0000256" key="14">
    <source>
        <dbReference type="SAM" id="Coils"/>
    </source>
</evidence>
<evidence type="ECO:0000256" key="6">
    <source>
        <dbReference type="ARBA" id="ARBA00022737"/>
    </source>
</evidence>
<evidence type="ECO:0000256" key="4">
    <source>
        <dbReference type="ARBA" id="ARBA00022490"/>
    </source>
</evidence>
<feature type="repeat" description="PPR" evidence="13">
    <location>
        <begin position="771"/>
        <end position="801"/>
    </location>
</feature>
<dbReference type="GO" id="GO:0006520">
    <property type="term" value="P:amino acid metabolic process"/>
    <property type="evidence" value="ECO:0007669"/>
    <property type="project" value="InterPro"/>
</dbReference>
<dbReference type="SUPFAM" id="SSF55031">
    <property type="entry name" value="Bacterial exopeptidase dimerisation domain"/>
    <property type="match status" value="1"/>
</dbReference>
<evidence type="ECO:0000256" key="5">
    <source>
        <dbReference type="ARBA" id="ARBA00022723"/>
    </source>
</evidence>
<dbReference type="AlphaFoldDB" id="A0A1E5VRY2"/>
<feature type="active site" evidence="11">
    <location>
        <position position="112"/>
    </location>
</feature>
<evidence type="ECO:0000313" key="18">
    <source>
        <dbReference type="Proteomes" id="UP000095767"/>
    </source>
</evidence>
<dbReference type="Gene3D" id="1.10.150.900">
    <property type="match status" value="1"/>
</dbReference>
<dbReference type="InterPro" id="IPR032867">
    <property type="entry name" value="DYW_dom"/>
</dbReference>
<evidence type="ECO:0000256" key="12">
    <source>
        <dbReference type="PIRSR" id="PIRSR610159-2"/>
    </source>
</evidence>
<feature type="binding site" evidence="12">
    <location>
        <position position="179"/>
    </location>
    <ligand>
        <name>Zn(2+)</name>
        <dbReference type="ChEBI" id="CHEBI:29105"/>
        <label>2</label>
    </ligand>
</feature>
<keyword evidence="6" id="KW-0677">Repeat</keyword>
<feature type="active site" description="Proton acceptor" evidence="11">
    <location>
        <position position="178"/>
    </location>
</feature>
<dbReference type="Gene3D" id="1.25.40.10">
    <property type="entry name" value="Tetratricopeptide repeat domain"/>
    <property type="match status" value="4"/>
</dbReference>
<feature type="binding site" evidence="12">
    <location>
        <position position="110"/>
    </location>
    <ligand>
        <name>Zn(2+)</name>
        <dbReference type="ChEBI" id="CHEBI:29105"/>
        <label>1</label>
    </ligand>
</feature>
<evidence type="ECO:0000256" key="7">
    <source>
        <dbReference type="ARBA" id="ARBA00022801"/>
    </source>
</evidence>
<reference evidence="17 18" key="1">
    <citation type="submission" date="2016-09" db="EMBL/GenBank/DDBJ databases">
        <title>The draft genome of Dichanthelium oligosanthes: A C3 panicoid grass species.</title>
        <authorList>
            <person name="Studer A.J."/>
            <person name="Schnable J.C."/>
            <person name="Brutnell T.P."/>
        </authorList>
    </citation>
    <scope>NUCLEOTIDE SEQUENCE [LARGE SCALE GENOMIC DNA]</scope>
    <source>
        <strain evidence="18">cv. Kellogg 1175</strain>
        <tissue evidence="17">Leaf</tissue>
    </source>
</reference>
<dbReference type="InterPro" id="IPR036264">
    <property type="entry name" value="Bact_exopeptidase_dim_dom"/>
</dbReference>
<feature type="repeat" description="PPR" evidence="13">
    <location>
        <begin position="604"/>
        <end position="639"/>
    </location>
</feature>
<dbReference type="SUPFAM" id="SSF53187">
    <property type="entry name" value="Zn-dependent exopeptidases"/>
    <property type="match status" value="1"/>
</dbReference>
<dbReference type="InterPro" id="IPR052083">
    <property type="entry name" value="Aminoacylase-1_M20A"/>
</dbReference>
<dbReference type="FunFam" id="1.25.40.10:FF:000031">
    <property type="entry name" value="Pentatricopeptide repeat-containing protein mitochondrial"/>
    <property type="match status" value="1"/>
</dbReference>
<dbReference type="InterPro" id="IPR010159">
    <property type="entry name" value="N-acyl_aa_amidohydrolase"/>
</dbReference>
<sequence>MGTKNLARKPPTSMATASATLLLSLALLASAAAASAATDADAISRFQEYLRIDTAQPAPDYAAAVAFLRDQAAAAGLEARTLELVAGKPLLVLRWPGRRPLLPSILLNSHTDVVPSEPHKWDHPPFSAALDEASGRIYARGSQDMKCVGMQYLEAIHRLRSTGFVPDRNIYITFVPDEEIGGHGGVEPFVSSKEFKDMNVGLVLDEGLASPGEEYRVFYAERSPWWLTIKAKGAPGHGAKLYDGSAMENLMKSVEAIRRFRTAQFDLVKSGEKAEGDVVSVNFAYLKAGTPTPTGFVMNLQPSEAEVGLDIRIPPSAHVEALERRLVEEWAPPSRNLTFEFKQKMSVLDNFGKPAMTPADSTNPWWLLLEEAVRSAGGKLGKPEIFPASTDARYFRQIGLPAFGFSPMANTPILLHDHNEFLSKDEYLKGIGIYESIIKTLATQKDGTPSLYIFNKRAYALNNCLHLMNSLFKRLPRNRLAATRRSYRRLHTQPQPQPHPLLATFSRLCVEGPFPAALALLPDLASARLRADPISLTRLVKLCVRHGTASDGRIIHRHFAAHGAPSHAGGGGGLFVSNSLVSMYVKFGLLDDALRLFDGMPERNVVTWTTVVAALANADGRKEEALRFLVAMRRDGVAPNAYTFSSVLGACGTPGVLAAMHASTVKVGLDSDVFVRSSLIDAYMKLGDLDGGRGVFDEMVTGDLVVWNSIIAGFAQSGDGAGALELFARMKDAGFSANHGTLTSVLRACTGMVMLEVGRQVHAHVLKYDKDLILHNALLDMYCKCGSLQDADALFCRMPQRDVISWSTMISGLAQNGRSNEALRVFDLMKSEGVAPNRITLVGVLFACSHAGLVEDGWYYFKSMEKLFGIRPEREHHNCMVDLLGRAGKLDEAVKFIHEMNLDPDAVIWRTLLGACRMHKNADLAAYAAREILKLEPDDQGARILLSNTYADLRQWTDAEKSWKAMRDQGMKKEPGRSWIELEKHVHVFIAGDLSHPCSDSIVQELNRLIGRINALGYVPQTEFVLQDLAIEQKEDLLKYHSEKLAIAFGTMHAMEGKPIRIMKNLRICGDCHAFVKLVSKSEGKVIIIRDPVRFHHFKDGACSCGDYCRGPCKPLVTRRRYEEGRRGVVPAAAVLVRRGEMSVRIKAVVDKFVRELKEALDADIQDRIMKEREMQSYIAEREREVAERETAWKAELSRREAEIARQEARLKIERENLEKEKSVLMGTASNQDNQDGALEITVSGEKYRCLRFSKAKK</sequence>
<dbReference type="GO" id="GO:0008270">
    <property type="term" value="F:zinc ion binding"/>
    <property type="evidence" value="ECO:0007669"/>
    <property type="project" value="InterPro"/>
</dbReference>
<comment type="similarity">
    <text evidence="2">Belongs to the PPR family. PCMP-H subfamily.</text>
</comment>
<keyword evidence="14" id="KW-0175">Coiled coil</keyword>
<feature type="coiled-coil region" evidence="14">
    <location>
        <begin position="1197"/>
        <end position="1224"/>
    </location>
</feature>